<keyword evidence="2" id="KW-1185">Reference proteome</keyword>
<dbReference type="RefSeq" id="WP_179790241.1">
    <property type="nucleotide sequence ID" value="NZ_JAAVJF010000001.1"/>
</dbReference>
<proteinExistence type="predicted"/>
<gene>
    <name evidence="1" type="ORF">HC235_01665</name>
</gene>
<dbReference type="EMBL" id="JAAVJF010000001">
    <property type="protein sequence ID" value="NYR14692.1"/>
    <property type="molecule type" value="Genomic_DNA"/>
</dbReference>
<dbReference type="AlphaFoldDB" id="A0A7L4P797"/>
<accession>A0A7L4P797</accession>
<name>A0A7L4P797_9CREN</name>
<organism evidence="1 2">
    <name type="scientific">Pyrobaculum arsenaticum</name>
    <dbReference type="NCBI Taxonomy" id="121277"/>
    <lineage>
        <taxon>Archaea</taxon>
        <taxon>Thermoproteota</taxon>
        <taxon>Thermoprotei</taxon>
        <taxon>Thermoproteales</taxon>
        <taxon>Thermoproteaceae</taxon>
        <taxon>Pyrobaculum</taxon>
    </lineage>
</organism>
<sequence length="57" mass="6579">MWYYYGSGIAVAGVGYGMDSGRCWYFTAWDGQRYYGCDNFRSADMINKALGVVGWRW</sequence>
<comment type="caution">
    <text evidence="1">The sequence shown here is derived from an EMBL/GenBank/DDBJ whole genome shotgun (WGS) entry which is preliminary data.</text>
</comment>
<dbReference type="Proteomes" id="UP000554766">
    <property type="component" value="Unassembled WGS sequence"/>
</dbReference>
<evidence type="ECO:0000313" key="1">
    <source>
        <dbReference type="EMBL" id="NYR14692.1"/>
    </source>
</evidence>
<evidence type="ECO:0000313" key="2">
    <source>
        <dbReference type="Proteomes" id="UP000554766"/>
    </source>
</evidence>
<protein>
    <submittedName>
        <fullName evidence="1">Uncharacterized protein</fullName>
    </submittedName>
</protein>
<reference evidence="1 2" key="1">
    <citation type="journal article" date="2020" name="Nat. Commun.">
        <title>The structures of two archaeal type IV pili illuminate evolutionary relationships.</title>
        <authorList>
            <person name="Wang F."/>
            <person name="Baquero D.P."/>
            <person name="Su Z."/>
            <person name="Beltran L.C."/>
            <person name="Prangishvili D."/>
            <person name="Krupovic M."/>
            <person name="Egelman E.H."/>
        </authorList>
    </citation>
    <scope>NUCLEOTIDE SEQUENCE [LARGE SCALE GENOMIC DNA]</scope>
    <source>
        <strain evidence="1 2">2GA</strain>
    </source>
</reference>